<organism evidence="1 2">
    <name type="scientific">Discina gigas</name>
    <dbReference type="NCBI Taxonomy" id="1032678"/>
    <lineage>
        <taxon>Eukaryota</taxon>
        <taxon>Fungi</taxon>
        <taxon>Dikarya</taxon>
        <taxon>Ascomycota</taxon>
        <taxon>Pezizomycotina</taxon>
        <taxon>Pezizomycetes</taxon>
        <taxon>Pezizales</taxon>
        <taxon>Discinaceae</taxon>
        <taxon>Discina</taxon>
    </lineage>
</organism>
<gene>
    <name evidence="1" type="ORF">Q9L58_010629</name>
</gene>
<dbReference type="Proteomes" id="UP001447188">
    <property type="component" value="Unassembled WGS sequence"/>
</dbReference>
<reference evidence="1 2" key="1">
    <citation type="submission" date="2024-02" db="EMBL/GenBank/DDBJ databases">
        <title>Discinaceae phylogenomics.</title>
        <authorList>
            <person name="Dirks A.C."/>
            <person name="James T.Y."/>
        </authorList>
    </citation>
    <scope>NUCLEOTIDE SEQUENCE [LARGE SCALE GENOMIC DNA]</scope>
    <source>
        <strain evidence="1 2">ACD0624</strain>
    </source>
</reference>
<name>A0ABR3G3M1_9PEZI</name>
<keyword evidence="2" id="KW-1185">Reference proteome</keyword>
<proteinExistence type="predicted"/>
<evidence type="ECO:0000313" key="1">
    <source>
        <dbReference type="EMBL" id="KAL0630524.1"/>
    </source>
</evidence>
<protein>
    <submittedName>
        <fullName evidence="1">Uncharacterized protein</fullName>
    </submittedName>
</protein>
<comment type="caution">
    <text evidence="1">The sequence shown here is derived from an EMBL/GenBank/DDBJ whole genome shotgun (WGS) entry which is preliminary data.</text>
</comment>
<evidence type="ECO:0000313" key="2">
    <source>
        <dbReference type="Proteomes" id="UP001447188"/>
    </source>
</evidence>
<feature type="non-terminal residue" evidence="1">
    <location>
        <position position="111"/>
    </location>
</feature>
<dbReference type="EMBL" id="JBBBZM010000551">
    <property type="protein sequence ID" value="KAL0630524.1"/>
    <property type="molecule type" value="Genomic_DNA"/>
</dbReference>
<sequence>MPHKALLSTALNVIGCHTGTIRPNAIWTNFLVHNIPTSLGPDNSALVASAIEKTYPTLHLCRPPRWLTMNEHRKEKTHSTMVITLPLALTIDTLGTKYLTLVNKDYRLAPY</sequence>
<accession>A0ABR3G3M1</accession>